<protein>
    <submittedName>
        <fullName evidence="3">Stage V sporulation protein AA</fullName>
    </submittedName>
</protein>
<dbReference type="InterPro" id="IPR038548">
    <property type="entry name" value="SporV_AA_N_sf"/>
</dbReference>
<gene>
    <name evidence="3" type="primary">spoVAA</name>
    <name evidence="3" type="ORF">BMMGA3_11065</name>
</gene>
<keyword evidence="1" id="KW-0812">Transmembrane</keyword>
<dbReference type="eggNOG" id="ENOG502ZCB6">
    <property type="taxonomic scope" value="Bacteria"/>
</dbReference>
<evidence type="ECO:0000313" key="4">
    <source>
        <dbReference type="Proteomes" id="UP000027602"/>
    </source>
</evidence>
<dbReference type="EMBL" id="CP007739">
    <property type="protein sequence ID" value="AIE60609.1"/>
    <property type="molecule type" value="Genomic_DNA"/>
</dbReference>
<evidence type="ECO:0000259" key="2">
    <source>
        <dbReference type="Pfam" id="PF12164"/>
    </source>
</evidence>
<proteinExistence type="predicted"/>
<reference evidence="3 4" key="1">
    <citation type="journal article" date="2015" name="BMC Genomics">
        <title>Transcriptome analysis of thermophilic methylotrophic Bacillus methanolicus MGA3 using RNA-sequencing provides detailed insights into its previously uncharted transcriptional landscape.</title>
        <authorList>
            <person name="Irla M."/>
            <person name="Neshat A."/>
            <person name="Brautaset T."/>
            <person name="Ruckert C."/>
            <person name="Kalinowski J."/>
            <person name="Wendisch V.F."/>
        </authorList>
    </citation>
    <scope>NUCLEOTIDE SEQUENCE [LARGE SCALE GENOMIC DNA]</scope>
    <source>
        <strain evidence="4">MGA3 / ATCC 53907</strain>
    </source>
</reference>
<keyword evidence="4" id="KW-1185">Reference proteome</keyword>
<feature type="domain" description="Stage V sporulation protein AA" evidence="2">
    <location>
        <begin position="8"/>
        <end position="96"/>
    </location>
</feature>
<dbReference type="HOGENOM" id="CLU_098268_0_0_9"/>
<evidence type="ECO:0000313" key="3">
    <source>
        <dbReference type="EMBL" id="AIE60609.1"/>
    </source>
</evidence>
<keyword evidence="1" id="KW-1133">Transmembrane helix</keyword>
<dbReference type="Proteomes" id="UP000027602">
    <property type="component" value="Chromosome"/>
</dbReference>
<feature type="transmembrane region" description="Helical" evidence="1">
    <location>
        <begin position="153"/>
        <end position="171"/>
    </location>
</feature>
<dbReference type="Gene3D" id="2.60.480.10">
    <property type="entry name" value="eubacterium ventriosum atcc domain"/>
    <property type="match status" value="1"/>
</dbReference>
<evidence type="ECO:0000256" key="1">
    <source>
        <dbReference type="SAM" id="Phobius"/>
    </source>
</evidence>
<name>A0A068LS98_BACMM</name>
<dbReference type="STRING" id="796606.BMMGA3_11065"/>
<organism evidence="3 4">
    <name type="scientific">Bacillus methanolicus (strain MGA3 / ATCC 53907)</name>
    <dbReference type="NCBI Taxonomy" id="796606"/>
    <lineage>
        <taxon>Bacteria</taxon>
        <taxon>Bacillati</taxon>
        <taxon>Bacillota</taxon>
        <taxon>Bacilli</taxon>
        <taxon>Bacillales</taxon>
        <taxon>Bacillaceae</taxon>
        <taxon>Bacillus</taxon>
    </lineage>
</organism>
<feature type="transmembrane region" description="Helical" evidence="1">
    <location>
        <begin position="104"/>
        <end position="123"/>
    </location>
</feature>
<dbReference type="AlphaFoldDB" id="A0A068LS98"/>
<dbReference type="InterPro" id="IPR021997">
    <property type="entry name" value="SporV_AA"/>
</dbReference>
<keyword evidence="1" id="KW-0472">Membrane</keyword>
<accession>A0A068LS98</accession>
<dbReference type="Pfam" id="PF12164">
    <property type="entry name" value="SporV_AA"/>
    <property type="match status" value="1"/>
</dbReference>
<sequence length="212" mass="24984">MWEVNVMENTIYIRMRNRIQANPEQSLFLKDIVQIIADETLIRRLEKIQIYQITKKDRNMIVIDVMKVISSIKEVCGNLEVQAIGPAQTIIEVIYKQSKVSVPLFVFIWFLLFFGSALAIMNFHEDVSMQIVQQRIYTIITGKEVKKPLLFQIPYSIGLGLGMILFFNHIFKKRINEEPSPLEVEMFNYQQNLDQYVIMYENKENMKKLHDS</sequence>
<dbReference type="KEGG" id="bmet:BMMGA3_11065"/>